<dbReference type="Gene3D" id="3.40.50.2000">
    <property type="entry name" value="Glycogen Phosphorylase B"/>
    <property type="match status" value="2"/>
</dbReference>
<keyword evidence="3" id="KW-0808">Transferase</keyword>
<dbReference type="InterPro" id="IPR001296">
    <property type="entry name" value="Glyco_trans_1"/>
</dbReference>
<accession>A0A316DVE6</accession>
<gene>
    <name evidence="3" type="ORF">LV89_03721</name>
</gene>
<dbReference type="Pfam" id="PF13439">
    <property type="entry name" value="Glyco_transf_4"/>
    <property type="match status" value="1"/>
</dbReference>
<dbReference type="Proteomes" id="UP000245489">
    <property type="component" value="Unassembled WGS sequence"/>
</dbReference>
<feature type="domain" description="Glycosyltransferase subfamily 4-like N-terminal" evidence="2">
    <location>
        <begin position="12"/>
        <end position="217"/>
    </location>
</feature>
<dbReference type="PANTHER" id="PTHR45947">
    <property type="entry name" value="SULFOQUINOVOSYL TRANSFERASE SQD2"/>
    <property type="match status" value="1"/>
</dbReference>
<dbReference type="SUPFAM" id="SSF53756">
    <property type="entry name" value="UDP-Glycosyltransferase/glycogen phosphorylase"/>
    <property type="match status" value="1"/>
</dbReference>
<evidence type="ECO:0000313" key="4">
    <source>
        <dbReference type="Proteomes" id="UP000245489"/>
    </source>
</evidence>
<dbReference type="CDD" id="cd03801">
    <property type="entry name" value="GT4_PimA-like"/>
    <property type="match status" value="1"/>
</dbReference>
<dbReference type="InterPro" id="IPR028098">
    <property type="entry name" value="Glyco_trans_4-like_N"/>
</dbReference>
<dbReference type="InterPro" id="IPR050194">
    <property type="entry name" value="Glycosyltransferase_grp1"/>
</dbReference>
<dbReference type="AlphaFoldDB" id="A0A316DVE6"/>
<proteinExistence type="predicted"/>
<comment type="caution">
    <text evidence="3">The sequence shown here is derived from an EMBL/GenBank/DDBJ whole genome shotgun (WGS) entry which is preliminary data.</text>
</comment>
<dbReference type="PANTHER" id="PTHR45947:SF3">
    <property type="entry name" value="SULFOQUINOVOSYL TRANSFERASE SQD2"/>
    <property type="match status" value="1"/>
</dbReference>
<evidence type="ECO:0000313" key="3">
    <source>
        <dbReference type="EMBL" id="PWK21428.1"/>
    </source>
</evidence>
<dbReference type="GO" id="GO:0016757">
    <property type="term" value="F:glycosyltransferase activity"/>
    <property type="evidence" value="ECO:0007669"/>
    <property type="project" value="InterPro"/>
</dbReference>
<keyword evidence="4" id="KW-1185">Reference proteome</keyword>
<dbReference type="Pfam" id="PF00534">
    <property type="entry name" value="Glycos_transf_1"/>
    <property type="match status" value="1"/>
</dbReference>
<reference evidence="3 4" key="1">
    <citation type="submission" date="2018-05" db="EMBL/GenBank/DDBJ databases">
        <title>Genomic Encyclopedia of Archaeal and Bacterial Type Strains, Phase II (KMG-II): from individual species to whole genera.</title>
        <authorList>
            <person name="Goeker M."/>
        </authorList>
    </citation>
    <scope>NUCLEOTIDE SEQUENCE [LARGE SCALE GENOMIC DNA]</scope>
    <source>
        <strain evidence="3 4">DSM 22214</strain>
    </source>
</reference>
<name>A0A316DVE6_9BACT</name>
<dbReference type="RefSeq" id="WP_109744405.1">
    <property type="nucleotide sequence ID" value="NZ_QGGO01000024.1"/>
</dbReference>
<protein>
    <submittedName>
        <fullName evidence="3">Glycosyltransferase involved in cell wall biosynthesis</fullName>
    </submittedName>
</protein>
<dbReference type="EMBL" id="QGGO01000024">
    <property type="protein sequence ID" value="PWK21428.1"/>
    <property type="molecule type" value="Genomic_DNA"/>
</dbReference>
<organism evidence="3 4">
    <name type="scientific">Arcicella aurantiaca</name>
    <dbReference type="NCBI Taxonomy" id="591202"/>
    <lineage>
        <taxon>Bacteria</taxon>
        <taxon>Pseudomonadati</taxon>
        <taxon>Bacteroidota</taxon>
        <taxon>Cytophagia</taxon>
        <taxon>Cytophagales</taxon>
        <taxon>Flectobacillaceae</taxon>
        <taxon>Arcicella</taxon>
    </lineage>
</organism>
<evidence type="ECO:0000259" key="2">
    <source>
        <dbReference type="Pfam" id="PF13439"/>
    </source>
</evidence>
<evidence type="ECO:0000259" key="1">
    <source>
        <dbReference type="Pfam" id="PF00534"/>
    </source>
</evidence>
<sequence length="407" mass="46656">MKIAIWHNLHSGGASRALQYHIQGLVENGHEVEVWANSPDAEGFMKLPTNVKLHKVALNLSNEQPTFSERMDSLFFNKDANMRAMIEHCQECVSEIKEGNFEVLFAHSCYLYAAPFIARYLDIPSVLYLHEPNRYLYEAMPRQVWSAPERILNKLSPKFWIYFFSDLWRTHKLRVYVREEQINFQAFDKVLVNSYFSMESCKRAYGLNSEVCYLGIDNSLFKPAESKKQESYVIGLGGFMKHKNQELAIRAIAEIKEKRPKLIWVGNLVDEDYYQAMQDLAQSLKVELELKKMVADDYLVTLLSGATCMIYSSNLEPFGFAPLEANACGTPVVAIAEGGLRETIIHGKNGFLTNPNPVEMANCIQQLVENQELRNEMAKFSIQNVQQKWTLKQCSERINNAIQSVIL</sequence>
<dbReference type="OrthoDB" id="9787111at2"/>
<feature type="domain" description="Glycosyl transferase family 1" evidence="1">
    <location>
        <begin position="221"/>
        <end position="380"/>
    </location>
</feature>